<dbReference type="AlphaFoldDB" id="A0A0P6WXY8"/>
<reference evidence="1 2" key="1">
    <citation type="submission" date="2015-07" db="EMBL/GenBank/DDBJ databases">
        <title>Genome sequence of Leptolinea tardivitalis DSM 16556.</title>
        <authorList>
            <person name="Hemp J."/>
            <person name="Ward L.M."/>
            <person name="Pace L.A."/>
            <person name="Fischer W.W."/>
        </authorList>
    </citation>
    <scope>NUCLEOTIDE SEQUENCE [LARGE SCALE GENOMIC DNA]</scope>
    <source>
        <strain evidence="1 2">YMTK-2</strain>
    </source>
</reference>
<dbReference type="EMBL" id="LGCK01000001">
    <property type="protein sequence ID" value="KPL75071.1"/>
    <property type="molecule type" value="Genomic_DNA"/>
</dbReference>
<keyword evidence="2" id="KW-1185">Reference proteome</keyword>
<protein>
    <submittedName>
        <fullName evidence="1">Uncharacterized protein</fullName>
    </submittedName>
</protein>
<organism evidence="1 2">
    <name type="scientific">Leptolinea tardivitalis</name>
    <dbReference type="NCBI Taxonomy" id="229920"/>
    <lineage>
        <taxon>Bacteria</taxon>
        <taxon>Bacillati</taxon>
        <taxon>Chloroflexota</taxon>
        <taxon>Anaerolineae</taxon>
        <taxon>Anaerolineales</taxon>
        <taxon>Anaerolineaceae</taxon>
        <taxon>Leptolinea</taxon>
    </lineage>
</organism>
<dbReference type="OrthoDB" id="166004at2"/>
<evidence type="ECO:0000313" key="2">
    <source>
        <dbReference type="Proteomes" id="UP000050430"/>
    </source>
</evidence>
<proteinExistence type="predicted"/>
<evidence type="ECO:0000313" key="1">
    <source>
        <dbReference type="EMBL" id="KPL75071.1"/>
    </source>
</evidence>
<name>A0A0P6WXY8_9CHLR</name>
<comment type="caution">
    <text evidence="1">The sequence shown here is derived from an EMBL/GenBank/DDBJ whole genome shotgun (WGS) entry which is preliminary data.</text>
</comment>
<dbReference type="Proteomes" id="UP000050430">
    <property type="component" value="Unassembled WGS sequence"/>
</dbReference>
<dbReference type="RefSeq" id="WP_062420728.1">
    <property type="nucleotide sequence ID" value="NZ_BBYA01000003.1"/>
</dbReference>
<sequence length="103" mass="11708">MANKKIDGVIEAVRYNSEGLVELVRGYEKRGPVYSDRILFTRDQLLQRLRTGKKFYVGERIPLLASTFKLGNPISLSDSTGFEVIQSEASRIIRDYIPDAPLF</sequence>
<dbReference type="STRING" id="229920.ADM99_00110"/>
<gene>
    <name evidence="1" type="ORF">ADM99_00110</name>
</gene>
<accession>A0A0P6WXY8</accession>